<name>A0A4R7VBJ0_9PSEU</name>
<dbReference type="InterPro" id="IPR029066">
    <property type="entry name" value="PLP-binding_barrel"/>
</dbReference>
<sequence>MSDTTQSNGRRSEIETALSVVRDRIATACRTAGRSESAVRLIAVTKTFPVEDAALLTDLGITDLGENREQEAGPKAAELAELRPNAQVRWHMLGHLQRNKARAVARWAAEIQSVDSDRLVDALDKAVRTAREAGERVEPLDVLVQASLDGDPTRGGAPLDTLMQIADRVAHSSELRLRGLMAVAPREVSADDAFARLETAAGRLREDHPEATEISSGMTGDLEAAVIHGSTCVRVGTALLGARGLASP</sequence>
<dbReference type="OrthoDB" id="9804072at2"/>
<comment type="caution">
    <text evidence="6">The sequence shown here is derived from an EMBL/GenBank/DDBJ whole genome shotgun (WGS) entry which is preliminary data.</text>
</comment>
<dbReference type="EMBL" id="SOCP01000011">
    <property type="protein sequence ID" value="TDV46299.1"/>
    <property type="molecule type" value="Genomic_DNA"/>
</dbReference>
<dbReference type="PANTHER" id="PTHR10146:SF14">
    <property type="entry name" value="PYRIDOXAL PHOSPHATE HOMEOSTASIS PROTEIN"/>
    <property type="match status" value="1"/>
</dbReference>
<protein>
    <recommendedName>
        <fullName evidence="2">Pyridoxal phosphate homeostasis protein</fullName>
        <shortName evidence="2">PLP homeostasis protein</shortName>
    </recommendedName>
</protein>
<dbReference type="PANTHER" id="PTHR10146">
    <property type="entry name" value="PROLINE SYNTHETASE CO-TRANSCRIBED BACTERIAL HOMOLOG PROTEIN"/>
    <property type="match status" value="1"/>
</dbReference>
<evidence type="ECO:0000256" key="2">
    <source>
        <dbReference type="HAMAP-Rule" id="MF_02087"/>
    </source>
</evidence>
<evidence type="ECO:0000313" key="6">
    <source>
        <dbReference type="EMBL" id="TDV46299.1"/>
    </source>
</evidence>
<evidence type="ECO:0000259" key="5">
    <source>
        <dbReference type="Pfam" id="PF01168"/>
    </source>
</evidence>
<dbReference type="InterPro" id="IPR001608">
    <property type="entry name" value="Ala_racemase_N"/>
</dbReference>
<evidence type="ECO:0000256" key="4">
    <source>
        <dbReference type="RuleBase" id="RU004514"/>
    </source>
</evidence>
<reference evidence="6 7" key="1">
    <citation type="submission" date="2019-03" db="EMBL/GenBank/DDBJ databases">
        <title>Genomic Encyclopedia of Archaeal and Bacterial Type Strains, Phase II (KMG-II): from individual species to whole genera.</title>
        <authorList>
            <person name="Goeker M."/>
        </authorList>
    </citation>
    <scope>NUCLEOTIDE SEQUENCE [LARGE SCALE GENOMIC DNA]</scope>
    <source>
        <strain evidence="6 7">DSM 45499</strain>
    </source>
</reference>
<dbReference type="AlphaFoldDB" id="A0A4R7VBJ0"/>
<evidence type="ECO:0000256" key="1">
    <source>
        <dbReference type="ARBA" id="ARBA00022898"/>
    </source>
</evidence>
<keyword evidence="1 2" id="KW-0663">Pyridoxal phosphate</keyword>
<accession>A0A4R7VBJ0</accession>
<dbReference type="GO" id="GO:0030170">
    <property type="term" value="F:pyridoxal phosphate binding"/>
    <property type="evidence" value="ECO:0007669"/>
    <property type="project" value="UniProtKB-UniRule"/>
</dbReference>
<feature type="modified residue" description="N6-(pyridoxal phosphate)lysine" evidence="2 3">
    <location>
        <position position="46"/>
    </location>
</feature>
<dbReference type="Pfam" id="PF01168">
    <property type="entry name" value="Ala_racemase_N"/>
    <property type="match status" value="1"/>
</dbReference>
<gene>
    <name evidence="6" type="ORF">CLV71_111258</name>
</gene>
<dbReference type="SUPFAM" id="SSF51419">
    <property type="entry name" value="PLP-binding barrel"/>
    <property type="match status" value="1"/>
</dbReference>
<comment type="similarity">
    <text evidence="2 4">Belongs to the pyridoxal phosphate-binding protein YggS/PROSC family.</text>
</comment>
<dbReference type="InterPro" id="IPR011078">
    <property type="entry name" value="PyrdxlP_homeostasis"/>
</dbReference>
<evidence type="ECO:0000256" key="3">
    <source>
        <dbReference type="PIRSR" id="PIRSR004848-1"/>
    </source>
</evidence>
<evidence type="ECO:0000313" key="7">
    <source>
        <dbReference type="Proteomes" id="UP000294927"/>
    </source>
</evidence>
<dbReference type="HAMAP" id="MF_02087">
    <property type="entry name" value="PLP_homeostasis"/>
    <property type="match status" value="1"/>
</dbReference>
<dbReference type="RefSeq" id="WP_133905942.1">
    <property type="nucleotide sequence ID" value="NZ_SOCP01000011.1"/>
</dbReference>
<proteinExistence type="inferred from homology"/>
<comment type="cofactor">
    <cofactor evidence="3">
        <name>pyridoxal 5'-phosphate</name>
        <dbReference type="ChEBI" id="CHEBI:597326"/>
    </cofactor>
</comment>
<dbReference type="NCBIfam" id="TIGR00044">
    <property type="entry name" value="YggS family pyridoxal phosphate-dependent enzyme"/>
    <property type="match status" value="1"/>
</dbReference>
<dbReference type="Gene3D" id="3.20.20.10">
    <property type="entry name" value="Alanine racemase"/>
    <property type="match status" value="1"/>
</dbReference>
<dbReference type="Proteomes" id="UP000294927">
    <property type="component" value="Unassembled WGS sequence"/>
</dbReference>
<dbReference type="PIRSF" id="PIRSF004848">
    <property type="entry name" value="YBL036c_PLPDEIII"/>
    <property type="match status" value="1"/>
</dbReference>
<dbReference type="CDD" id="cd00635">
    <property type="entry name" value="PLPDE_III_YBL036c_like"/>
    <property type="match status" value="1"/>
</dbReference>
<comment type="function">
    <text evidence="2">Pyridoxal 5'-phosphate (PLP)-binding protein, which is involved in PLP homeostasis.</text>
</comment>
<organism evidence="6 7">
    <name type="scientific">Actinophytocola oryzae</name>
    <dbReference type="NCBI Taxonomy" id="502181"/>
    <lineage>
        <taxon>Bacteria</taxon>
        <taxon>Bacillati</taxon>
        <taxon>Actinomycetota</taxon>
        <taxon>Actinomycetes</taxon>
        <taxon>Pseudonocardiales</taxon>
        <taxon>Pseudonocardiaceae</taxon>
    </lineage>
</organism>
<keyword evidence="7" id="KW-1185">Reference proteome</keyword>
<feature type="domain" description="Alanine racemase N-terminal" evidence="5">
    <location>
        <begin position="27"/>
        <end position="243"/>
    </location>
</feature>